<name>A0ABR7MBZ2_9BACT</name>
<organism evidence="1 2">
    <name type="scientific">Flavihumibacter stibioxidans</name>
    <dbReference type="NCBI Taxonomy" id="1834163"/>
    <lineage>
        <taxon>Bacteria</taxon>
        <taxon>Pseudomonadati</taxon>
        <taxon>Bacteroidota</taxon>
        <taxon>Chitinophagia</taxon>
        <taxon>Chitinophagales</taxon>
        <taxon>Chitinophagaceae</taxon>
        <taxon>Flavihumibacter</taxon>
    </lineage>
</organism>
<dbReference type="RefSeq" id="WP_187257810.1">
    <property type="nucleotide sequence ID" value="NZ_JBHULF010000020.1"/>
</dbReference>
<comment type="caution">
    <text evidence="1">The sequence shown here is derived from an EMBL/GenBank/DDBJ whole genome shotgun (WGS) entry which is preliminary data.</text>
</comment>
<keyword evidence="2" id="KW-1185">Reference proteome</keyword>
<dbReference type="EMBL" id="MBUA01000028">
    <property type="protein sequence ID" value="MBC6492487.1"/>
    <property type="molecule type" value="Genomic_DNA"/>
</dbReference>
<gene>
    <name evidence="1" type="ORF">BC349_15610</name>
</gene>
<reference evidence="1 2" key="1">
    <citation type="submission" date="2016-07" db="EMBL/GenBank/DDBJ databases">
        <title>Genome analysis of Flavihumibacter stibioxidans YS-17.</title>
        <authorList>
            <person name="Shi K."/>
            <person name="Han Y."/>
            <person name="Wang G."/>
        </authorList>
    </citation>
    <scope>NUCLEOTIDE SEQUENCE [LARGE SCALE GENOMIC DNA]</scope>
    <source>
        <strain evidence="1 2">YS-17</strain>
    </source>
</reference>
<protein>
    <submittedName>
        <fullName evidence="1">Uncharacterized protein</fullName>
    </submittedName>
</protein>
<sequence>MAKNLDEYRCKLVSKILQSGSQEEVKRYFDAAIKGMKSHNVNGHIMVRFIDKVLFELESYSPMTQEPQQWSNIKMGRIYGLQLKGNIAPAAAV</sequence>
<proteinExistence type="predicted"/>
<accession>A0ABR7MBZ2</accession>
<evidence type="ECO:0000313" key="1">
    <source>
        <dbReference type="EMBL" id="MBC6492487.1"/>
    </source>
</evidence>
<dbReference type="Proteomes" id="UP000765802">
    <property type="component" value="Unassembled WGS sequence"/>
</dbReference>
<evidence type="ECO:0000313" key="2">
    <source>
        <dbReference type="Proteomes" id="UP000765802"/>
    </source>
</evidence>